<dbReference type="InterPro" id="IPR003439">
    <property type="entry name" value="ABC_transporter-like_ATP-bd"/>
</dbReference>
<dbReference type="Pfam" id="PF00005">
    <property type="entry name" value="ABC_tran"/>
    <property type="match status" value="1"/>
</dbReference>
<name>A0A3N4G261_9LACT</name>
<dbReference type="EMBL" id="RKMG01000033">
    <property type="protein sequence ID" value="RPA57032.1"/>
    <property type="molecule type" value="Genomic_DNA"/>
</dbReference>
<keyword evidence="3" id="KW-0813">Transport</keyword>
<evidence type="ECO:0000256" key="3">
    <source>
        <dbReference type="ARBA" id="ARBA00022592"/>
    </source>
</evidence>
<dbReference type="RefSeq" id="WP_123781090.1">
    <property type="nucleotide sequence ID" value="NZ_RKMG01000033.1"/>
</dbReference>
<accession>A0A3N4G261</accession>
<dbReference type="InterPro" id="IPR027417">
    <property type="entry name" value="P-loop_NTPase"/>
</dbReference>
<proteinExistence type="predicted"/>
<dbReference type="PANTHER" id="PTHR43423:SF12">
    <property type="entry name" value="IRON EXPORT ATP-BINDING PROTEIN FETA-RELATED"/>
    <property type="match status" value="1"/>
</dbReference>
<dbReference type="Proteomes" id="UP000273977">
    <property type="component" value="Unassembled WGS sequence"/>
</dbReference>
<evidence type="ECO:0000313" key="10">
    <source>
        <dbReference type="Proteomes" id="UP000273977"/>
    </source>
</evidence>
<dbReference type="OrthoDB" id="9785080at2"/>
<evidence type="ECO:0000259" key="8">
    <source>
        <dbReference type="PROSITE" id="PS50893"/>
    </source>
</evidence>
<evidence type="ECO:0000313" key="9">
    <source>
        <dbReference type="EMBL" id="RPA57032.1"/>
    </source>
</evidence>
<comment type="caution">
    <text evidence="9">The sequence shown here is derived from an EMBL/GenBank/DDBJ whole genome shotgun (WGS) entry which is preliminary data.</text>
</comment>
<keyword evidence="2" id="KW-0997">Cell inner membrane</keyword>
<dbReference type="SUPFAM" id="SSF52540">
    <property type="entry name" value="P-loop containing nucleoside triphosphate hydrolases"/>
    <property type="match status" value="1"/>
</dbReference>
<evidence type="ECO:0000256" key="4">
    <source>
        <dbReference type="ARBA" id="ARBA00022741"/>
    </source>
</evidence>
<dbReference type="GO" id="GO:0016887">
    <property type="term" value="F:ATP hydrolysis activity"/>
    <property type="evidence" value="ECO:0007669"/>
    <property type="project" value="InterPro"/>
</dbReference>
<evidence type="ECO:0000256" key="7">
    <source>
        <dbReference type="ARBA" id="ARBA00023136"/>
    </source>
</evidence>
<keyword evidence="4" id="KW-0547">Nucleotide-binding</keyword>
<evidence type="ECO:0000256" key="2">
    <source>
        <dbReference type="ARBA" id="ARBA00022519"/>
    </source>
</evidence>
<evidence type="ECO:0000256" key="5">
    <source>
        <dbReference type="ARBA" id="ARBA00022840"/>
    </source>
</evidence>
<evidence type="ECO:0000256" key="1">
    <source>
        <dbReference type="ARBA" id="ARBA00022475"/>
    </source>
</evidence>
<dbReference type="GO" id="GO:0006817">
    <property type="term" value="P:phosphate ion transport"/>
    <property type="evidence" value="ECO:0007669"/>
    <property type="project" value="UniProtKB-KW"/>
</dbReference>
<feature type="domain" description="ABC transporter" evidence="8">
    <location>
        <begin position="5"/>
        <end position="219"/>
    </location>
</feature>
<dbReference type="Gene3D" id="3.40.50.300">
    <property type="entry name" value="P-loop containing nucleotide triphosphate hydrolases"/>
    <property type="match status" value="1"/>
</dbReference>
<dbReference type="PROSITE" id="PS50893">
    <property type="entry name" value="ABC_TRANSPORTER_2"/>
    <property type="match status" value="1"/>
</dbReference>
<dbReference type="PANTHER" id="PTHR43423">
    <property type="entry name" value="ABC TRANSPORTER I FAMILY MEMBER 17"/>
    <property type="match status" value="1"/>
</dbReference>
<keyword evidence="3" id="KW-0592">Phosphate transport</keyword>
<dbReference type="GO" id="GO:0005524">
    <property type="term" value="F:ATP binding"/>
    <property type="evidence" value="ECO:0007669"/>
    <property type="project" value="UniProtKB-KW"/>
</dbReference>
<keyword evidence="10" id="KW-1185">Reference proteome</keyword>
<protein>
    <submittedName>
        <fullName evidence="9">ATP-binding cassette domain-containing protein</fullName>
    </submittedName>
</protein>
<keyword evidence="5 9" id="KW-0067">ATP-binding</keyword>
<keyword evidence="7" id="KW-0472">Membrane</keyword>
<sequence length="221" mass="25200">MTAVVTFNNVTFKPGEDALLNDVSFEIGQNEMIRIEGPSGSGKSTLLKLISSLIPRTSGDILFEGKTIEEVGYQDYRKAVSYVAQNPHLFGQTIRDNFELVFAAHETDFDEAQVLNFMNQFGLSHIELDKSIHKISGGEKQRVGLIRHLLFPPKVLLLDEITSSLDEENRNRVWEILLEYKKQHKVTILWVSHIEDNEIFPDRIFKINNRALTIEKGEAND</sequence>
<dbReference type="InterPro" id="IPR003593">
    <property type="entry name" value="AAA+_ATPase"/>
</dbReference>
<keyword evidence="1" id="KW-1003">Cell membrane</keyword>
<keyword evidence="6" id="KW-1278">Translocase</keyword>
<organism evidence="9 10">
    <name type="scientific">Aerococcus agrisoli</name>
    <dbReference type="NCBI Taxonomy" id="2487350"/>
    <lineage>
        <taxon>Bacteria</taxon>
        <taxon>Bacillati</taxon>
        <taxon>Bacillota</taxon>
        <taxon>Bacilli</taxon>
        <taxon>Lactobacillales</taxon>
        <taxon>Aerococcaceae</taxon>
        <taxon>Aerococcus</taxon>
    </lineage>
</organism>
<dbReference type="AlphaFoldDB" id="A0A3N4G261"/>
<dbReference type="CDD" id="cd03228">
    <property type="entry name" value="ABCC_MRP_Like"/>
    <property type="match status" value="1"/>
</dbReference>
<dbReference type="SMART" id="SM00382">
    <property type="entry name" value="AAA"/>
    <property type="match status" value="1"/>
</dbReference>
<gene>
    <name evidence="9" type="ORF">EF384_08410</name>
</gene>
<reference evidence="9 10" key="1">
    <citation type="submission" date="2018-11" db="EMBL/GenBank/DDBJ databases">
        <title>Aerococcus sp. SJQ22, whole genome shotgun sequence.</title>
        <authorList>
            <person name="Sun L."/>
            <person name="Gao X."/>
            <person name="Chen W."/>
            <person name="Huang K."/>
        </authorList>
    </citation>
    <scope>NUCLEOTIDE SEQUENCE [LARGE SCALE GENOMIC DNA]</scope>
    <source>
        <strain evidence="9 10">SJQ22</strain>
    </source>
</reference>
<evidence type="ECO:0000256" key="6">
    <source>
        <dbReference type="ARBA" id="ARBA00022967"/>
    </source>
</evidence>